<proteinExistence type="predicted"/>
<dbReference type="KEGG" id="vg:70081272"/>
<dbReference type="Proteomes" id="UP000346466">
    <property type="component" value="Segment"/>
</dbReference>
<keyword evidence="2" id="KW-1185">Reference proteome</keyword>
<evidence type="ECO:0000313" key="1">
    <source>
        <dbReference type="EMBL" id="QGH75777.1"/>
    </source>
</evidence>
<protein>
    <submittedName>
        <fullName evidence="1">Uncharacterized protein</fullName>
    </submittedName>
</protein>
<evidence type="ECO:0000313" key="2">
    <source>
        <dbReference type="Proteomes" id="UP000346466"/>
    </source>
</evidence>
<organism evidence="1 2">
    <name type="scientific">Gordonia phage Syleon</name>
    <dbReference type="NCBI Taxonomy" id="2653718"/>
    <lineage>
        <taxon>Viruses</taxon>
        <taxon>Duplodnaviria</taxon>
        <taxon>Heunggongvirae</taxon>
        <taxon>Uroviricota</taxon>
        <taxon>Caudoviricetes</taxon>
        <taxon>Deeyouvirinae</taxon>
        <taxon>Octobienvirus</taxon>
        <taxon>Octobienvirus syleon</taxon>
    </lineage>
</organism>
<name>A0A5Q2WGV5_9CAUD</name>
<sequence length="40" mass="4998">MHGRRTPPFGHYYFVPLTRKRHRIYVWRQGRRAGISWEPM</sequence>
<dbReference type="GeneID" id="70081272"/>
<dbReference type="EMBL" id="MN444870">
    <property type="protein sequence ID" value="QGH75777.1"/>
    <property type="molecule type" value="Genomic_DNA"/>
</dbReference>
<dbReference type="RefSeq" id="YP_010246707.1">
    <property type="nucleotide sequence ID" value="NC_060137.1"/>
</dbReference>
<gene>
    <name evidence="1" type="primary">48</name>
    <name evidence="1" type="ORF">SEA_SYLEON_48</name>
</gene>
<reference evidence="1 2" key="1">
    <citation type="submission" date="2019-09" db="EMBL/GenBank/DDBJ databases">
        <authorList>
            <person name="Falcon-Lizardi N."/>
            <person name="Rios-Rosa Y."/>
            <person name="Rivera-Cruz A."/>
            <person name="Rivera-Espinal N.S."/>
            <person name="Rodriguez-Cotto F.E."/>
            <person name="Rosa-Flores A.N."/>
            <person name="Rubin M.R."/>
            <person name="Vazquez E."/>
            <person name="Molloy S.D."/>
            <person name="Garlena R.A."/>
            <person name="Russell D.A."/>
            <person name="Pope W.H."/>
            <person name="Jacobs-Sera D."/>
            <person name="Hatfull G.F."/>
        </authorList>
    </citation>
    <scope>NUCLEOTIDE SEQUENCE [LARGE SCALE GENOMIC DNA]</scope>
</reference>
<accession>A0A5Q2WGV5</accession>